<accession>A0A0L9VC07</accession>
<protein>
    <recommendedName>
        <fullName evidence="4">Leucine-rich repeat-containing N-terminal plant-type domain-containing protein</fullName>
    </recommendedName>
</protein>
<dbReference type="PANTHER" id="PTHR37177">
    <property type="entry name" value="PROTEIN PSY1"/>
    <property type="match status" value="1"/>
</dbReference>
<dbReference type="Proteomes" id="UP000053144">
    <property type="component" value="Chromosome 9"/>
</dbReference>
<dbReference type="InterPro" id="IPR034430">
    <property type="entry name" value="PSY"/>
</dbReference>
<evidence type="ECO:0008006" key="4">
    <source>
        <dbReference type="Google" id="ProtNLM"/>
    </source>
</evidence>
<keyword evidence="1" id="KW-0732">Signal</keyword>
<organism evidence="2 3">
    <name type="scientific">Phaseolus angularis</name>
    <name type="common">Azuki bean</name>
    <name type="synonym">Vigna angularis</name>
    <dbReference type="NCBI Taxonomy" id="3914"/>
    <lineage>
        <taxon>Eukaryota</taxon>
        <taxon>Viridiplantae</taxon>
        <taxon>Streptophyta</taxon>
        <taxon>Embryophyta</taxon>
        <taxon>Tracheophyta</taxon>
        <taxon>Spermatophyta</taxon>
        <taxon>Magnoliopsida</taxon>
        <taxon>eudicotyledons</taxon>
        <taxon>Gunneridae</taxon>
        <taxon>Pentapetalae</taxon>
        <taxon>rosids</taxon>
        <taxon>fabids</taxon>
        <taxon>Fabales</taxon>
        <taxon>Fabaceae</taxon>
        <taxon>Papilionoideae</taxon>
        <taxon>50 kb inversion clade</taxon>
        <taxon>NPAAA clade</taxon>
        <taxon>indigoferoid/millettioid clade</taxon>
        <taxon>Phaseoleae</taxon>
        <taxon>Vigna</taxon>
    </lineage>
</organism>
<dbReference type="EMBL" id="CM003379">
    <property type="protein sequence ID" value="KOM52601.1"/>
    <property type="molecule type" value="Genomic_DNA"/>
</dbReference>
<evidence type="ECO:0000313" key="3">
    <source>
        <dbReference type="Proteomes" id="UP000053144"/>
    </source>
</evidence>
<proteinExistence type="predicted"/>
<sequence length="81" mass="9027">MAFRTGSAVFFFLSLTFFILCSATARNPSFFSNDDEAWSMVGRSLKTVNLEDYSEPTANPGHDPWKACNWGNHVEGRTGCN</sequence>
<feature type="signal peptide" evidence="1">
    <location>
        <begin position="1"/>
        <end position="25"/>
    </location>
</feature>
<evidence type="ECO:0000313" key="2">
    <source>
        <dbReference type="EMBL" id="KOM52601.1"/>
    </source>
</evidence>
<dbReference type="PANTHER" id="PTHR37177:SF4">
    <property type="entry name" value="PROTEIN PSY1"/>
    <property type="match status" value="1"/>
</dbReference>
<dbReference type="AlphaFoldDB" id="A0A0L9VC07"/>
<gene>
    <name evidence="2" type="ORF">LR48_Vigan09g126000</name>
</gene>
<dbReference type="OMA" id="WSMVGRS"/>
<evidence type="ECO:0000256" key="1">
    <source>
        <dbReference type="SAM" id="SignalP"/>
    </source>
</evidence>
<name>A0A0L9VC07_PHAAN</name>
<reference evidence="3" key="1">
    <citation type="journal article" date="2015" name="Proc. Natl. Acad. Sci. U.S.A.">
        <title>Genome sequencing of adzuki bean (Vigna angularis) provides insight into high starch and low fat accumulation and domestication.</title>
        <authorList>
            <person name="Yang K."/>
            <person name="Tian Z."/>
            <person name="Chen C."/>
            <person name="Luo L."/>
            <person name="Zhao B."/>
            <person name="Wang Z."/>
            <person name="Yu L."/>
            <person name="Li Y."/>
            <person name="Sun Y."/>
            <person name="Li W."/>
            <person name="Chen Y."/>
            <person name="Li Y."/>
            <person name="Zhang Y."/>
            <person name="Ai D."/>
            <person name="Zhao J."/>
            <person name="Shang C."/>
            <person name="Ma Y."/>
            <person name="Wu B."/>
            <person name="Wang M."/>
            <person name="Gao L."/>
            <person name="Sun D."/>
            <person name="Zhang P."/>
            <person name="Guo F."/>
            <person name="Wang W."/>
            <person name="Li Y."/>
            <person name="Wang J."/>
            <person name="Varshney R.K."/>
            <person name="Wang J."/>
            <person name="Ling H.Q."/>
            <person name="Wan P."/>
        </authorList>
    </citation>
    <scope>NUCLEOTIDE SEQUENCE</scope>
    <source>
        <strain evidence="3">cv. Jingnong 6</strain>
    </source>
</reference>
<feature type="chain" id="PRO_5005596496" description="Leucine-rich repeat-containing N-terminal plant-type domain-containing protein" evidence="1">
    <location>
        <begin position="26"/>
        <end position="81"/>
    </location>
</feature>
<dbReference type="Gramene" id="KOM52601">
    <property type="protein sequence ID" value="KOM52601"/>
    <property type="gene ID" value="LR48_Vigan09g126000"/>
</dbReference>